<dbReference type="Gene3D" id="1.20.5.1930">
    <property type="match status" value="1"/>
</dbReference>
<dbReference type="GO" id="GO:0000155">
    <property type="term" value="F:phosphorelay sensor kinase activity"/>
    <property type="evidence" value="ECO:0007669"/>
    <property type="project" value="UniProtKB-UniRule"/>
</dbReference>
<dbReference type="GO" id="GO:0005524">
    <property type="term" value="F:ATP binding"/>
    <property type="evidence" value="ECO:0007669"/>
    <property type="project" value="UniProtKB-UniRule"/>
</dbReference>
<sequence>MTDRISRRMISLYASLSTFIVILITLFSYFHSIKQNRWLLELLQRKVFYLPLIVHIVLISLLIGLLTFLLISLVQKGQYGRIEEKLRLLANGNYESPVLNKPTTSENQDHYLTEVEQDIWSIKNKLLEMSKELQLLNSRPQLMDGQTKEEILENERHRLARELHDSVSQQLFAAMMMLSALNEQAQRTETPEPYRKQLAMVAEIINASQSEMRALLLHLRPISLEGKSLRKGIEQLLKELQTKIKIELIWDVEDVHLNSSIEDHLFRIVQELLSNTLRHAKAKELEVYLHQVDKNVLLRIVDDGVGFDMKEQSNKAGSYGLNNIRERVVGMGGTVKIISFKGQGTSVEIKVPVIKEETASDQSNVSG</sequence>
<evidence type="ECO:0000256" key="3">
    <source>
        <dbReference type="ARBA" id="ARBA00022475"/>
    </source>
</evidence>
<dbReference type="PIRSF" id="PIRSF037431">
    <property type="entry name" value="STHK_LiaS"/>
    <property type="match status" value="1"/>
</dbReference>
<dbReference type="PANTHER" id="PTHR24421">
    <property type="entry name" value="NITRATE/NITRITE SENSOR PROTEIN NARX-RELATED"/>
    <property type="match status" value="1"/>
</dbReference>
<evidence type="ECO:0000256" key="4">
    <source>
        <dbReference type="ARBA" id="ARBA00022553"/>
    </source>
</evidence>
<keyword evidence="3 13" id="KW-1003">Cell membrane</keyword>
<dbReference type="PROSITE" id="PS50109">
    <property type="entry name" value="HIS_KIN"/>
    <property type="match status" value="1"/>
</dbReference>
<comment type="caution">
    <text evidence="16">The sequence shown here is derived from an EMBL/GenBank/DDBJ whole genome shotgun (WGS) entry which is preliminary data.</text>
</comment>
<dbReference type="RefSeq" id="WP_002365182.1">
    <property type="nucleotide sequence ID" value="NZ_GL454431.1"/>
</dbReference>
<evidence type="ECO:0000256" key="2">
    <source>
        <dbReference type="ARBA" id="ARBA00004651"/>
    </source>
</evidence>
<keyword evidence="11 13" id="KW-0902">Two-component regulatory system</keyword>
<feature type="transmembrane region" description="Helical" evidence="14">
    <location>
        <begin position="52"/>
        <end position="74"/>
    </location>
</feature>
<dbReference type="EMBL" id="AEBR01000026">
    <property type="protein sequence ID" value="EFM83389.1"/>
    <property type="molecule type" value="Genomic_DNA"/>
</dbReference>
<evidence type="ECO:0000256" key="14">
    <source>
        <dbReference type="SAM" id="Phobius"/>
    </source>
</evidence>
<dbReference type="HOGENOM" id="CLU_000445_20_12_9"/>
<dbReference type="Pfam" id="PF02518">
    <property type="entry name" value="HATPase_c"/>
    <property type="match status" value="1"/>
</dbReference>
<dbReference type="Proteomes" id="UP000004846">
    <property type="component" value="Unassembled WGS sequence"/>
</dbReference>
<comment type="catalytic activity">
    <reaction evidence="1 13">
        <text>ATP + protein L-histidine = ADP + protein N-phospho-L-histidine.</text>
        <dbReference type="EC" id="2.7.13.3"/>
    </reaction>
</comment>
<organism evidence="16 17">
    <name type="scientific">Enterococcus faecalis TX4248</name>
    <dbReference type="NCBI Taxonomy" id="749495"/>
    <lineage>
        <taxon>Bacteria</taxon>
        <taxon>Bacillati</taxon>
        <taxon>Bacillota</taxon>
        <taxon>Bacilli</taxon>
        <taxon>Lactobacillales</taxon>
        <taxon>Enterococcaceae</taxon>
        <taxon>Enterococcus</taxon>
    </lineage>
</organism>
<dbReference type="EC" id="2.7.13.3" evidence="13"/>
<protein>
    <recommendedName>
        <fullName evidence="13">Sensor histidine kinase</fullName>
        <ecNumber evidence="13">2.7.13.3</ecNumber>
    </recommendedName>
</protein>
<keyword evidence="4" id="KW-0597">Phosphoprotein</keyword>
<dbReference type="GeneID" id="60894837"/>
<evidence type="ECO:0000256" key="11">
    <source>
        <dbReference type="ARBA" id="ARBA00023012"/>
    </source>
</evidence>
<reference evidence="16 17" key="1">
    <citation type="submission" date="2010-07" db="EMBL/GenBank/DDBJ databases">
        <authorList>
            <person name="Sid Ahmed O."/>
        </authorList>
    </citation>
    <scope>NUCLEOTIDE SEQUENCE [LARGE SCALE GENOMIC DNA]</scope>
    <source>
        <strain evidence="16 17">TX4248</strain>
    </source>
</reference>
<evidence type="ECO:0000313" key="16">
    <source>
        <dbReference type="EMBL" id="EFM83389.1"/>
    </source>
</evidence>
<dbReference type="InterPro" id="IPR036890">
    <property type="entry name" value="HATPase_C_sf"/>
</dbReference>
<evidence type="ECO:0000256" key="12">
    <source>
        <dbReference type="ARBA" id="ARBA00023136"/>
    </source>
</evidence>
<evidence type="ECO:0000256" key="6">
    <source>
        <dbReference type="ARBA" id="ARBA00022692"/>
    </source>
</evidence>
<gene>
    <name evidence="16" type="ORF">HMPREF9498_00969</name>
</gene>
<dbReference type="SMART" id="SM00387">
    <property type="entry name" value="HATPase_c"/>
    <property type="match status" value="1"/>
</dbReference>
<dbReference type="PANTHER" id="PTHR24421:SF37">
    <property type="entry name" value="SENSOR HISTIDINE KINASE NARS"/>
    <property type="match status" value="1"/>
</dbReference>
<keyword evidence="8 13" id="KW-0418">Kinase</keyword>
<feature type="transmembrane region" description="Helical" evidence="14">
    <location>
        <begin position="12"/>
        <end position="32"/>
    </location>
</feature>
<dbReference type="GO" id="GO:0046983">
    <property type="term" value="F:protein dimerization activity"/>
    <property type="evidence" value="ECO:0007669"/>
    <property type="project" value="InterPro"/>
</dbReference>
<keyword evidence="6 14" id="KW-0812">Transmembrane</keyword>
<evidence type="ECO:0000259" key="15">
    <source>
        <dbReference type="PROSITE" id="PS50109"/>
    </source>
</evidence>
<evidence type="ECO:0000256" key="13">
    <source>
        <dbReference type="PIRNR" id="PIRNR037431"/>
    </source>
</evidence>
<dbReference type="CDD" id="cd16917">
    <property type="entry name" value="HATPase_UhpB-NarQ-NarX-like"/>
    <property type="match status" value="1"/>
</dbReference>
<keyword evidence="10 14" id="KW-1133">Transmembrane helix</keyword>
<dbReference type="InterPro" id="IPR005467">
    <property type="entry name" value="His_kinase_dom"/>
</dbReference>
<keyword evidence="12 13" id="KW-0472">Membrane</keyword>
<dbReference type="Pfam" id="PF07730">
    <property type="entry name" value="HisKA_3"/>
    <property type="match status" value="1"/>
</dbReference>
<dbReference type="GO" id="GO:0005886">
    <property type="term" value="C:plasma membrane"/>
    <property type="evidence" value="ECO:0007669"/>
    <property type="project" value="UniProtKB-SubCell"/>
</dbReference>
<evidence type="ECO:0000256" key="10">
    <source>
        <dbReference type="ARBA" id="ARBA00022989"/>
    </source>
</evidence>
<evidence type="ECO:0000256" key="1">
    <source>
        <dbReference type="ARBA" id="ARBA00000085"/>
    </source>
</evidence>
<dbReference type="InterPro" id="IPR017202">
    <property type="entry name" value="LiaS/VraS"/>
</dbReference>
<evidence type="ECO:0000256" key="8">
    <source>
        <dbReference type="ARBA" id="ARBA00022777"/>
    </source>
</evidence>
<feature type="domain" description="Histidine kinase" evidence="15">
    <location>
        <begin position="158"/>
        <end position="355"/>
    </location>
</feature>
<dbReference type="AlphaFoldDB" id="A0A125W7P8"/>
<name>A0A125W7P8_ENTFL</name>
<dbReference type="InterPro" id="IPR050482">
    <property type="entry name" value="Sensor_HK_TwoCompSys"/>
</dbReference>
<keyword evidence="5 13" id="KW-0808">Transferase</keyword>
<dbReference type="SUPFAM" id="SSF55874">
    <property type="entry name" value="ATPase domain of HSP90 chaperone/DNA topoisomerase II/histidine kinase"/>
    <property type="match status" value="1"/>
</dbReference>
<keyword evidence="7 13" id="KW-0547">Nucleotide-binding</keyword>
<evidence type="ECO:0000256" key="5">
    <source>
        <dbReference type="ARBA" id="ARBA00022679"/>
    </source>
</evidence>
<keyword evidence="9 13" id="KW-0067">ATP-binding</keyword>
<evidence type="ECO:0000256" key="9">
    <source>
        <dbReference type="ARBA" id="ARBA00022840"/>
    </source>
</evidence>
<proteinExistence type="predicted"/>
<dbReference type="InterPro" id="IPR003594">
    <property type="entry name" value="HATPase_dom"/>
</dbReference>
<evidence type="ECO:0000313" key="17">
    <source>
        <dbReference type="Proteomes" id="UP000004846"/>
    </source>
</evidence>
<evidence type="ECO:0000256" key="7">
    <source>
        <dbReference type="ARBA" id="ARBA00022741"/>
    </source>
</evidence>
<accession>A0A125W7P8</accession>
<dbReference type="InterPro" id="IPR011712">
    <property type="entry name" value="Sig_transdc_His_kin_sub3_dim/P"/>
</dbReference>
<dbReference type="Gene3D" id="3.30.565.10">
    <property type="entry name" value="Histidine kinase-like ATPase, C-terminal domain"/>
    <property type="match status" value="1"/>
</dbReference>
<dbReference type="SMR" id="A0A125W7P8"/>
<comment type="subcellular location">
    <subcellularLocation>
        <location evidence="2 13">Cell membrane</location>
        <topology evidence="2 13">Multi-pass membrane protein</topology>
    </subcellularLocation>
</comment>